<gene>
    <name evidence="2" type="ORF">N7492_003138</name>
</gene>
<evidence type="ECO:0000313" key="3">
    <source>
        <dbReference type="Proteomes" id="UP001146351"/>
    </source>
</evidence>
<keyword evidence="3" id="KW-1185">Reference proteome</keyword>
<reference evidence="2" key="1">
    <citation type="submission" date="2022-11" db="EMBL/GenBank/DDBJ databases">
        <authorList>
            <person name="Petersen C."/>
        </authorList>
    </citation>
    <scope>NUCLEOTIDE SEQUENCE</scope>
    <source>
        <strain evidence="2">IBT 21917</strain>
    </source>
</reference>
<evidence type="ECO:0000256" key="1">
    <source>
        <dbReference type="SAM" id="MobiDB-lite"/>
    </source>
</evidence>
<name>A0A9W9IKQ9_9EURO</name>
<dbReference type="AlphaFoldDB" id="A0A9W9IKQ9"/>
<protein>
    <submittedName>
        <fullName evidence="2">Uncharacterized protein</fullName>
    </submittedName>
</protein>
<dbReference type="EMBL" id="JAPQKO010000002">
    <property type="protein sequence ID" value="KAJ5179928.1"/>
    <property type="molecule type" value="Genomic_DNA"/>
</dbReference>
<sequence>MSMTTTSTASALSETSSCHQKLHDIPTHDAACAMPMKGNYSSIMSSCCSSAAVVEYGHCDHYCLAQGQTVRDLAECPIKGFKAGEVWCNTNANASATATHGHRASTTDAASTVTGTSSGASATSSSNAAANVVSHHLLSKSAIGMAGLLFVKYIAEFLI</sequence>
<comment type="caution">
    <text evidence="2">The sequence shown here is derived from an EMBL/GenBank/DDBJ whole genome shotgun (WGS) entry which is preliminary data.</text>
</comment>
<organism evidence="2 3">
    <name type="scientific">Penicillium capsulatum</name>
    <dbReference type="NCBI Taxonomy" id="69766"/>
    <lineage>
        <taxon>Eukaryota</taxon>
        <taxon>Fungi</taxon>
        <taxon>Dikarya</taxon>
        <taxon>Ascomycota</taxon>
        <taxon>Pezizomycotina</taxon>
        <taxon>Eurotiomycetes</taxon>
        <taxon>Eurotiomycetidae</taxon>
        <taxon>Eurotiales</taxon>
        <taxon>Aspergillaceae</taxon>
        <taxon>Penicillium</taxon>
    </lineage>
</organism>
<dbReference type="OrthoDB" id="3520229at2759"/>
<evidence type="ECO:0000313" key="2">
    <source>
        <dbReference type="EMBL" id="KAJ5179928.1"/>
    </source>
</evidence>
<proteinExistence type="predicted"/>
<reference evidence="2" key="2">
    <citation type="journal article" date="2023" name="IMA Fungus">
        <title>Comparative genomic study of the Penicillium genus elucidates a diverse pangenome and 15 lateral gene transfer events.</title>
        <authorList>
            <person name="Petersen C."/>
            <person name="Sorensen T."/>
            <person name="Nielsen M.R."/>
            <person name="Sondergaard T.E."/>
            <person name="Sorensen J.L."/>
            <person name="Fitzpatrick D.A."/>
            <person name="Frisvad J.C."/>
            <person name="Nielsen K.L."/>
        </authorList>
    </citation>
    <scope>NUCLEOTIDE SEQUENCE</scope>
    <source>
        <strain evidence="2">IBT 21917</strain>
    </source>
</reference>
<accession>A0A9W9IKQ9</accession>
<dbReference type="Proteomes" id="UP001146351">
    <property type="component" value="Unassembled WGS sequence"/>
</dbReference>
<feature type="region of interest" description="Disordered" evidence="1">
    <location>
        <begin position="99"/>
        <end position="123"/>
    </location>
</feature>